<dbReference type="InterPro" id="IPR027417">
    <property type="entry name" value="P-loop_NTPase"/>
</dbReference>
<evidence type="ECO:0000256" key="4">
    <source>
        <dbReference type="ARBA" id="ARBA00022840"/>
    </source>
</evidence>
<gene>
    <name evidence="6" type="ORF">AQJ64_23240</name>
</gene>
<dbReference type="Proteomes" id="UP000052982">
    <property type="component" value="Unassembled WGS sequence"/>
</dbReference>
<dbReference type="InterPro" id="IPR003439">
    <property type="entry name" value="ABC_transporter-like_ATP-bd"/>
</dbReference>
<dbReference type="InterPro" id="IPR003593">
    <property type="entry name" value="AAA+_ATPase"/>
</dbReference>
<dbReference type="PANTHER" id="PTHR43790">
    <property type="entry name" value="CARBOHYDRATE TRANSPORT ATP-BINDING PROTEIN MG119-RELATED"/>
    <property type="match status" value="1"/>
</dbReference>
<keyword evidence="1" id="KW-0813">Transport</keyword>
<feature type="domain" description="ABC transporter" evidence="5">
    <location>
        <begin position="25"/>
        <end position="259"/>
    </location>
</feature>
<protein>
    <recommendedName>
        <fullName evidence="5">ABC transporter domain-containing protein</fullName>
    </recommendedName>
</protein>
<evidence type="ECO:0000313" key="7">
    <source>
        <dbReference type="Proteomes" id="UP000052982"/>
    </source>
</evidence>
<dbReference type="GO" id="GO:0016887">
    <property type="term" value="F:ATP hydrolysis activity"/>
    <property type="evidence" value="ECO:0007669"/>
    <property type="project" value="InterPro"/>
</dbReference>
<dbReference type="AlphaFoldDB" id="A0A101SW63"/>
<dbReference type="PROSITE" id="PS50893">
    <property type="entry name" value="ABC_TRANSPORTER_2"/>
    <property type="match status" value="2"/>
</dbReference>
<dbReference type="SUPFAM" id="SSF52540">
    <property type="entry name" value="P-loop containing nucleoside triphosphate hydrolases"/>
    <property type="match status" value="2"/>
</dbReference>
<keyword evidence="7" id="KW-1185">Reference proteome</keyword>
<dbReference type="CDD" id="cd03216">
    <property type="entry name" value="ABC_Carb_Monos_I"/>
    <property type="match status" value="1"/>
</dbReference>
<comment type="caution">
    <text evidence="6">The sequence shown here is derived from an EMBL/GenBank/DDBJ whole genome shotgun (WGS) entry which is preliminary data.</text>
</comment>
<dbReference type="SMART" id="SM00382">
    <property type="entry name" value="AAA"/>
    <property type="match status" value="1"/>
</dbReference>
<dbReference type="PROSITE" id="PS00211">
    <property type="entry name" value="ABC_TRANSPORTER_1"/>
    <property type="match status" value="1"/>
</dbReference>
<organism evidence="6 7">
    <name type="scientific">Streptomyces griseoruber</name>
    <dbReference type="NCBI Taxonomy" id="1943"/>
    <lineage>
        <taxon>Bacteria</taxon>
        <taxon>Bacillati</taxon>
        <taxon>Actinomycetota</taxon>
        <taxon>Actinomycetes</taxon>
        <taxon>Kitasatosporales</taxon>
        <taxon>Streptomycetaceae</taxon>
        <taxon>Streptomyces</taxon>
    </lineage>
</organism>
<dbReference type="Gene3D" id="3.40.50.300">
    <property type="entry name" value="P-loop containing nucleotide triphosphate hydrolases"/>
    <property type="match status" value="2"/>
</dbReference>
<dbReference type="EMBL" id="LMWW01000036">
    <property type="protein sequence ID" value="KUN81310.1"/>
    <property type="molecule type" value="Genomic_DNA"/>
</dbReference>
<feature type="domain" description="ABC transporter" evidence="5">
    <location>
        <begin position="278"/>
        <end position="524"/>
    </location>
</feature>
<evidence type="ECO:0000256" key="3">
    <source>
        <dbReference type="ARBA" id="ARBA00022741"/>
    </source>
</evidence>
<dbReference type="RefSeq" id="WP_055632771.1">
    <property type="nucleotide sequence ID" value="NZ_KQ948771.1"/>
</dbReference>
<dbReference type="STRING" id="1943.AQJ64_23240"/>
<dbReference type="GO" id="GO:0005524">
    <property type="term" value="F:ATP binding"/>
    <property type="evidence" value="ECO:0007669"/>
    <property type="project" value="UniProtKB-KW"/>
</dbReference>
<reference evidence="6 7" key="1">
    <citation type="submission" date="2015-10" db="EMBL/GenBank/DDBJ databases">
        <title>Draft genome sequence of Streptomyces griseoruber DSM 40281, type strain for the species Streptomyces griseoruber.</title>
        <authorList>
            <person name="Ruckert C."/>
            <person name="Winkler A."/>
            <person name="Kalinowski J."/>
            <person name="Kampfer P."/>
            <person name="Glaeser S."/>
        </authorList>
    </citation>
    <scope>NUCLEOTIDE SEQUENCE [LARGE SCALE GENOMIC DNA]</scope>
    <source>
        <strain evidence="6 7">DSM 40281</strain>
    </source>
</reference>
<keyword evidence="2" id="KW-0677">Repeat</keyword>
<name>A0A101SW63_9ACTN</name>
<evidence type="ECO:0000256" key="2">
    <source>
        <dbReference type="ARBA" id="ARBA00022737"/>
    </source>
</evidence>
<keyword evidence="3" id="KW-0547">Nucleotide-binding</keyword>
<proteinExistence type="predicted"/>
<accession>A0A101SW63</accession>
<dbReference type="InterPro" id="IPR050107">
    <property type="entry name" value="ABC_carbohydrate_import_ATPase"/>
</dbReference>
<dbReference type="CDD" id="cd03215">
    <property type="entry name" value="ABC_Carb_Monos_II"/>
    <property type="match status" value="1"/>
</dbReference>
<sequence length="536" mass="56777">MTAEATSGPQDASKTARNDNVDDVICVRDVRKAFGDTKALQGCSFTARRGEVHAIVGENGSGKSTLAKIISGVFPADSGTVELQGGTPSSPAHARTLGVATVFQEVLLAEGMTVFDNLFIGAEGPRTRKGPRAEQLRRVAAVFTELLGEALDPYGLVDDLPLSMRQWVTIARALLSEPRVLILDESTAALDHSGAERLYEAVVRLKAAGMCVLIVTHRIEELTRFADRATVLRNGVDVGTLEGPQITQNRLLEMMTGDTAHFGEGAATAALPPPVPQGERAPVVRASGVRLRHGAAPFDLDVTDGEIVGVIGLDGQGQAGLIQAVAGIRPAAEGTITVADRKGNELRITRQKDAADAGVAYIPGDRKLEGTFPNLSILENFGMPLFRTQRSGGVIRFGAVQKAFEEQRAALSIRLNRPSAPIGTLSGGNQQKVLIGRALAADPGVVVLNDPTRGVDISAKHSLYDLLRRLSSQGSTVLFLSSEIVEFIGLCHRVAVFRDDSLFTTLQGEQITVDGVLAAMFGQADGIPGKEKELGS</sequence>
<evidence type="ECO:0000259" key="5">
    <source>
        <dbReference type="PROSITE" id="PS50893"/>
    </source>
</evidence>
<keyword evidence="4" id="KW-0067">ATP-binding</keyword>
<evidence type="ECO:0000313" key="6">
    <source>
        <dbReference type="EMBL" id="KUN81310.1"/>
    </source>
</evidence>
<dbReference type="InterPro" id="IPR017871">
    <property type="entry name" value="ABC_transporter-like_CS"/>
</dbReference>
<dbReference type="OrthoDB" id="39350at2"/>
<evidence type="ECO:0000256" key="1">
    <source>
        <dbReference type="ARBA" id="ARBA00022448"/>
    </source>
</evidence>
<dbReference type="Pfam" id="PF00005">
    <property type="entry name" value="ABC_tran"/>
    <property type="match status" value="2"/>
</dbReference>
<dbReference type="PANTHER" id="PTHR43790:SF9">
    <property type="entry name" value="GALACTOFURANOSE TRANSPORTER ATP-BINDING PROTEIN YTFR"/>
    <property type="match status" value="1"/>
</dbReference>